<dbReference type="PANTHER" id="PTHR34934">
    <property type="entry name" value="FLAVIN-DEPENDENT THYMIDYLATE SYNTHASE"/>
    <property type="match status" value="1"/>
</dbReference>
<dbReference type="Pfam" id="PF02511">
    <property type="entry name" value="Thy1"/>
    <property type="match status" value="1"/>
</dbReference>
<sequence>MRILEPSVKLLVPEDNISHVAKCARVCYGKESGDDKHLIDALIKNKHLSMFRHATYYYIVPANKDIFVADLCMKLLDAQFVVINDSEVIKQFIPGYEIKLYRTDEFYIAINGNYLLDHSDVLTILEPYRVTSEKFANTELGFDLMRYTFECVTQISTSRELNRVSPNNIAEQSTRYVYEDGSIVRPHWITLDSCIEYEHYVTYDDTNPQHVYLNNCKKDFAKYQWLVEHGVKKQDARGLLPIDTATKVIYTYSIREWRHILDLRCDNRAHPNARIIANMIKHEFKEQGYGF</sequence>
<dbReference type="Proteomes" id="UP000257554">
    <property type="component" value="Segment"/>
</dbReference>
<name>A0A345MT55_9CAUD</name>
<dbReference type="GO" id="GO:0050660">
    <property type="term" value="F:flavin adenine dinucleotide binding"/>
    <property type="evidence" value="ECO:0007669"/>
    <property type="project" value="InterPro"/>
</dbReference>
<evidence type="ECO:0000313" key="2">
    <source>
        <dbReference type="Proteomes" id="UP000257554"/>
    </source>
</evidence>
<proteinExistence type="predicted"/>
<dbReference type="EMBL" id="MH616963">
    <property type="protein sequence ID" value="AXH74555.1"/>
    <property type="molecule type" value="Genomic_DNA"/>
</dbReference>
<dbReference type="SUPFAM" id="SSF69796">
    <property type="entry name" value="Thymidylate synthase-complementing protein Thy1"/>
    <property type="match status" value="1"/>
</dbReference>
<dbReference type="PANTHER" id="PTHR34934:SF1">
    <property type="entry name" value="FLAVIN-DEPENDENT THYMIDYLATE SYNTHASE"/>
    <property type="match status" value="1"/>
</dbReference>
<keyword evidence="2" id="KW-1185">Reference proteome</keyword>
<dbReference type="CDD" id="cd20175">
    <property type="entry name" value="ThyX"/>
    <property type="match status" value="1"/>
</dbReference>
<dbReference type="InterPro" id="IPR003669">
    <property type="entry name" value="Thymidylate_synthase_ThyX"/>
</dbReference>
<accession>A0A345MT55</accession>
<protein>
    <submittedName>
        <fullName evidence="1">Thymidylate synthase complementing protein</fullName>
    </submittedName>
</protein>
<organism evidence="1 2">
    <name type="scientific">crAssphage sp. isolate ctbg_1</name>
    <dbReference type="NCBI Taxonomy" id="2989854"/>
    <lineage>
        <taxon>Viruses</taxon>
        <taxon>Duplodnaviria</taxon>
        <taxon>Heunggongvirae</taxon>
        <taxon>Uroviricota</taxon>
        <taxon>Caudoviricetes</taxon>
        <taxon>Crassvirales</taxon>
        <taxon>Intestiviridae</taxon>
        <taxon>Crudevirinae</taxon>
        <taxon>Whopevirus</taxon>
        <taxon>Whopevirus animalis</taxon>
    </lineage>
</organism>
<dbReference type="GO" id="GO:0050797">
    <property type="term" value="F:thymidylate synthase (FAD) activity"/>
    <property type="evidence" value="ECO:0007669"/>
    <property type="project" value="InterPro"/>
</dbReference>
<dbReference type="RefSeq" id="YP_010097675.1">
    <property type="nucleotide sequence ID" value="NC_055760.1"/>
</dbReference>
<reference evidence="1 2" key="1">
    <citation type="submission" date="2018-07" db="EMBL/GenBank/DDBJ databases">
        <title>Uncovering a Universe of Circular DNA Viruses in Animal Metagenomes.</title>
        <authorList>
            <person name="Tisza M."/>
            <person name="Buck C."/>
            <person name="Pastrana D."/>
            <person name="Welch N."/>
            <person name="Peretti A."/>
        </authorList>
    </citation>
    <scope>NUCLEOTIDE SEQUENCE [LARGE SCALE GENOMIC DNA]</scope>
    <source>
        <strain evidence="1">Ctbg_1</strain>
    </source>
</reference>
<dbReference type="GO" id="GO:0006231">
    <property type="term" value="P:dTMP biosynthetic process"/>
    <property type="evidence" value="ECO:0007669"/>
    <property type="project" value="InterPro"/>
</dbReference>
<dbReference type="GeneID" id="76971829"/>
<dbReference type="PROSITE" id="PS51331">
    <property type="entry name" value="THYX"/>
    <property type="match status" value="1"/>
</dbReference>
<dbReference type="InterPro" id="IPR036098">
    <property type="entry name" value="Thymidylate_synthase_ThyX_sf"/>
</dbReference>
<dbReference type="GO" id="GO:0070402">
    <property type="term" value="F:NADPH binding"/>
    <property type="evidence" value="ECO:0007669"/>
    <property type="project" value="TreeGrafter"/>
</dbReference>
<evidence type="ECO:0000313" key="1">
    <source>
        <dbReference type="EMBL" id="AXH74555.1"/>
    </source>
</evidence>
<dbReference type="GO" id="GO:0004799">
    <property type="term" value="F:thymidylate synthase activity"/>
    <property type="evidence" value="ECO:0007669"/>
    <property type="project" value="TreeGrafter"/>
</dbReference>
<dbReference type="Gene3D" id="3.30.1360.170">
    <property type="match status" value="2"/>
</dbReference>